<dbReference type="InterPro" id="IPR019151">
    <property type="entry name" value="Proteasome_assmbl_chaperone_2"/>
</dbReference>
<reference evidence="1" key="2">
    <citation type="submission" date="2020-09" db="EMBL/GenBank/DDBJ databases">
        <authorList>
            <person name="Sun Q."/>
            <person name="Zhou Y."/>
        </authorList>
    </citation>
    <scope>NUCLEOTIDE SEQUENCE</scope>
    <source>
        <strain evidence="1">CGMCC 1.14988</strain>
    </source>
</reference>
<name>A0A8J3ERD0_9ACTN</name>
<dbReference type="SUPFAM" id="SSF159659">
    <property type="entry name" value="Cgl1923-like"/>
    <property type="match status" value="1"/>
</dbReference>
<evidence type="ECO:0000313" key="1">
    <source>
        <dbReference type="EMBL" id="GGI04781.1"/>
    </source>
</evidence>
<dbReference type="Pfam" id="PF09754">
    <property type="entry name" value="PAC2"/>
    <property type="match status" value="1"/>
</dbReference>
<dbReference type="InterPro" id="IPR008492">
    <property type="entry name" value="Rv2714-like"/>
</dbReference>
<dbReference type="Gene3D" id="3.40.50.10900">
    <property type="entry name" value="PAC-like subunit"/>
    <property type="match status" value="1"/>
</dbReference>
<dbReference type="AlphaFoldDB" id="A0A8J3ERD0"/>
<organism evidence="1 2">
    <name type="scientific">Egicoccus halophilus</name>
    <dbReference type="NCBI Taxonomy" id="1670830"/>
    <lineage>
        <taxon>Bacteria</taxon>
        <taxon>Bacillati</taxon>
        <taxon>Actinomycetota</taxon>
        <taxon>Nitriliruptoria</taxon>
        <taxon>Egicoccales</taxon>
        <taxon>Egicoccaceae</taxon>
        <taxon>Egicoccus</taxon>
    </lineage>
</organism>
<reference evidence="1" key="1">
    <citation type="journal article" date="2014" name="Int. J. Syst. Evol. Microbiol.">
        <title>Complete genome sequence of Corynebacterium casei LMG S-19264T (=DSM 44701T), isolated from a smear-ripened cheese.</title>
        <authorList>
            <consortium name="US DOE Joint Genome Institute (JGI-PGF)"/>
            <person name="Walter F."/>
            <person name="Albersmeier A."/>
            <person name="Kalinowski J."/>
            <person name="Ruckert C."/>
        </authorList>
    </citation>
    <scope>NUCLEOTIDE SEQUENCE</scope>
    <source>
        <strain evidence="1">CGMCC 1.14988</strain>
    </source>
</reference>
<comment type="caution">
    <text evidence="1">The sequence shown here is derived from an EMBL/GenBank/DDBJ whole genome shotgun (WGS) entry which is preliminary data.</text>
</comment>
<gene>
    <name evidence="1" type="ORF">GCM10011354_10810</name>
</gene>
<keyword evidence="2" id="KW-1185">Reference proteome</keyword>
<accession>A0A8J3ERD0</accession>
<evidence type="ECO:0008006" key="3">
    <source>
        <dbReference type="Google" id="ProtNLM"/>
    </source>
</evidence>
<protein>
    <recommendedName>
        <fullName evidence="3">PAC2 family protein</fullName>
    </recommendedName>
</protein>
<sequence length="307" mass="33125">MEAAGYGDGMELLRLDADGLDLGPDPVLVLSLDGWTDAGEGGTAAADALREVAEPQRIGTFDSDALYDYRDRRPQLAIDRGQLASPVWPELTVEALRPTSGPALLLVTGQEPDLGWQRLGRDLLALARRFGATRYVGLGAVPGPIPHTRPVQLLVTSNDTGLLDRMGRAHEQLVVPASCQSAMEALLADAGITTVGLWARIPHYIAGDYPEGARALLERFTGYLGTPVDLSAFDEAAEDNRAKLDLAAASSDEVTEHVRQLERLYDAELEAERLADVDAGRHQLDEVQVPSADELAAEIERFLRGRA</sequence>
<proteinExistence type="predicted"/>
<dbReference type="InterPro" id="IPR038389">
    <property type="entry name" value="PSMG2_sf"/>
</dbReference>
<dbReference type="EMBL" id="BMHA01000003">
    <property type="protein sequence ID" value="GGI04781.1"/>
    <property type="molecule type" value="Genomic_DNA"/>
</dbReference>
<dbReference type="PIRSF" id="PIRSF028754">
    <property type="entry name" value="UCP028754"/>
    <property type="match status" value="1"/>
</dbReference>
<evidence type="ECO:0000313" key="2">
    <source>
        <dbReference type="Proteomes" id="UP000650511"/>
    </source>
</evidence>
<dbReference type="Proteomes" id="UP000650511">
    <property type="component" value="Unassembled WGS sequence"/>
</dbReference>